<dbReference type="CDD" id="cd05483">
    <property type="entry name" value="retropepsin_like_bacteria"/>
    <property type="match status" value="1"/>
</dbReference>
<evidence type="ECO:0000313" key="3">
    <source>
        <dbReference type="Proteomes" id="UP001207408"/>
    </source>
</evidence>
<dbReference type="Proteomes" id="UP001207408">
    <property type="component" value="Unassembled WGS sequence"/>
</dbReference>
<feature type="signal peptide" evidence="1">
    <location>
        <begin position="1"/>
        <end position="20"/>
    </location>
</feature>
<comment type="caution">
    <text evidence="2">The sequence shown here is derived from an EMBL/GenBank/DDBJ whole genome shotgun (WGS) entry which is preliminary data.</text>
</comment>
<accession>A0AAE3MEF2</accession>
<dbReference type="EMBL" id="JAPDPI010000012">
    <property type="protein sequence ID" value="MCW3805532.1"/>
    <property type="molecule type" value="Genomic_DNA"/>
</dbReference>
<protein>
    <submittedName>
        <fullName evidence="2">Retroviral-like aspartic protease family protein</fullName>
    </submittedName>
</protein>
<proteinExistence type="predicted"/>
<keyword evidence="1" id="KW-0732">Signal</keyword>
<dbReference type="RefSeq" id="WP_301198903.1">
    <property type="nucleotide sequence ID" value="NZ_JAPDPI010000012.1"/>
</dbReference>
<dbReference type="GO" id="GO:0006508">
    <property type="term" value="P:proteolysis"/>
    <property type="evidence" value="ECO:0007669"/>
    <property type="project" value="UniProtKB-KW"/>
</dbReference>
<dbReference type="GO" id="GO:0008233">
    <property type="term" value="F:peptidase activity"/>
    <property type="evidence" value="ECO:0007669"/>
    <property type="project" value="UniProtKB-KW"/>
</dbReference>
<dbReference type="AlphaFoldDB" id="A0AAE3MEF2"/>
<dbReference type="Gene3D" id="2.40.70.10">
    <property type="entry name" value="Acid Proteases"/>
    <property type="match status" value="1"/>
</dbReference>
<name>A0AAE3MEF2_9BACT</name>
<reference evidence="2" key="1">
    <citation type="submission" date="2022-10" db="EMBL/GenBank/DDBJ databases">
        <authorList>
            <person name="Yu W.X."/>
        </authorList>
    </citation>
    <scope>NUCLEOTIDE SEQUENCE</scope>
    <source>
        <strain evidence="2">D04</strain>
    </source>
</reference>
<dbReference type="SUPFAM" id="SSF50630">
    <property type="entry name" value="Acid proteases"/>
    <property type="match status" value="1"/>
</dbReference>
<gene>
    <name evidence="2" type="ORF">OM074_07815</name>
</gene>
<sequence>MKRNLLIIILSLIGFTHSIAQNSIETELKYSDENGVPVVDVVIGGNTYRFMLDTGAGKTCVSDRLVNAEKLEYAQSQESMQGLGDNLFIANISNASLGSLEITKKEAIVMSADNVILSTLDADGIIGANILADYVVTFDSKKKSITLSNQVESSITGWETLKLWNNVPLFNIKLQGKDELYDVPALFDSGNGTASVSLPSVEGFEQWTGAGIINNVIEGRGATGSMVGGLSGMDKLYRGKLNDLHIGGYVFNGIPVMTGGIGYLLLCFKITDLGKITIDYPNNRYHFDVYEDGAVWKVDNRPVMTGPDNGQLRVAAVWGEDARAKLDPGNIITAIGKHEISNVNDTVPNIDKLILHYGAQNARVTVQDKIGTVKQLPASLFLPVNIKK</sequence>
<keyword evidence="2" id="KW-0378">Hydrolase</keyword>
<evidence type="ECO:0000256" key="1">
    <source>
        <dbReference type="SAM" id="SignalP"/>
    </source>
</evidence>
<dbReference type="InterPro" id="IPR034122">
    <property type="entry name" value="Retropepsin-like_bacterial"/>
</dbReference>
<feature type="chain" id="PRO_5042216100" evidence="1">
    <location>
        <begin position="21"/>
        <end position="388"/>
    </location>
</feature>
<organism evidence="2 3">
    <name type="scientific">Plebeiibacterium marinum</name>
    <dbReference type="NCBI Taxonomy" id="2992111"/>
    <lineage>
        <taxon>Bacteria</taxon>
        <taxon>Pseudomonadati</taxon>
        <taxon>Bacteroidota</taxon>
        <taxon>Bacteroidia</taxon>
        <taxon>Marinilabiliales</taxon>
        <taxon>Marinilabiliaceae</taxon>
        <taxon>Plebeiibacterium</taxon>
    </lineage>
</organism>
<dbReference type="InterPro" id="IPR021109">
    <property type="entry name" value="Peptidase_aspartic_dom_sf"/>
</dbReference>
<dbReference type="Pfam" id="PF13975">
    <property type="entry name" value="gag-asp_proteas"/>
    <property type="match status" value="1"/>
</dbReference>
<keyword evidence="2" id="KW-0645">Protease</keyword>
<evidence type="ECO:0000313" key="2">
    <source>
        <dbReference type="EMBL" id="MCW3805532.1"/>
    </source>
</evidence>
<keyword evidence="3" id="KW-1185">Reference proteome</keyword>